<evidence type="ECO:0000313" key="5">
    <source>
        <dbReference type="EMBL" id="ACC80323.1"/>
    </source>
</evidence>
<dbReference type="EnsemblBacteria" id="ACC80323">
    <property type="protein sequence ID" value="ACC80323"/>
    <property type="gene ID" value="Npun_R1644"/>
</dbReference>
<dbReference type="InterPro" id="IPR005063">
    <property type="entry name" value="Transposase_27"/>
</dbReference>
<reference evidence="6" key="1">
    <citation type="submission" date="2008-04" db="EMBL/GenBank/DDBJ databases">
        <title>Complete sequence of chromosome of Nostoc punctiforme ATCC 29133.</title>
        <authorList>
            <consortium name="US DOE Joint Genome Institute"/>
            <person name="Copeland A."/>
            <person name="Lucas S."/>
            <person name="Lapidus A."/>
            <person name="Glavina del Rio T."/>
            <person name="Dalin E."/>
            <person name="Tice H."/>
            <person name="Pitluck S."/>
            <person name="Chain P."/>
            <person name="Malfatti S."/>
            <person name="Shin M."/>
            <person name="Vergez L."/>
            <person name="Schmutz J."/>
            <person name="Larimer F."/>
            <person name="Land M."/>
            <person name="Hauser L."/>
            <person name="Kyrpides N."/>
            <person name="Kim E."/>
            <person name="Meeks J.C."/>
            <person name="Elhai J."/>
            <person name="Campbell E.L."/>
            <person name="Thiel T."/>
            <person name="Longmire J."/>
            <person name="Potts M."/>
            <person name="Atlas R."/>
        </authorList>
    </citation>
    <scope>NUCLEOTIDE SEQUENCE [LARGE SCALE GENOMIC DNA]</scope>
    <source>
        <strain evidence="6">ATCC 29133 / PCC 73102</strain>
    </source>
</reference>
<dbReference type="InterPro" id="IPR051354">
    <property type="entry name" value="Transposase_27_IS1"/>
</dbReference>
<comment type="similarity">
    <text evidence="2">Belongs to the transposase 27 family.</text>
</comment>
<accession>B2J1G2</accession>
<sequence length="236" mass="27899">MQCPYCGATEIRKNGKRRGKQNHICTKCERQFIDVYDPPKGYSEELKQECLEMYLNGMGFRPIERVKGVHHTTIIFWVKQMGEKLPDVPEENVIPEVGELDELETFVGSKKTKIWLWTAVNHFTQGILAWVLGDHSLVLSEVEVAETFKPLWENIEKWKCYFYVTDGWKVYPSFIPDGDQIVSKTYMTRVENENTRLRHYLARLHRKTLCYSKSEQILRYSIKLLLHYLKYQTILL</sequence>
<dbReference type="HOGENOM" id="CLU_076276_1_4_3"/>
<dbReference type="Proteomes" id="UP000001191">
    <property type="component" value="Chromosome"/>
</dbReference>
<dbReference type="EMBL" id="CP001037">
    <property type="protein sequence ID" value="ACC80323.1"/>
    <property type="molecule type" value="Genomic_DNA"/>
</dbReference>
<evidence type="ECO:0000256" key="1">
    <source>
        <dbReference type="ARBA" id="ARBA00004091"/>
    </source>
</evidence>
<protein>
    <submittedName>
        <fullName evidence="5">IS1 transposase</fullName>
    </submittedName>
</protein>
<name>B2J1G2_NOSP7</name>
<evidence type="ECO:0000256" key="4">
    <source>
        <dbReference type="ARBA" id="ARBA00023172"/>
    </source>
</evidence>
<dbReference type="PhylomeDB" id="B2J1G2"/>
<evidence type="ECO:0000313" key="6">
    <source>
        <dbReference type="Proteomes" id="UP000001191"/>
    </source>
</evidence>
<keyword evidence="4" id="KW-0233">DNA recombination</keyword>
<comment type="function">
    <text evidence="1">Absolutely required for transposition of IS1.</text>
</comment>
<dbReference type="eggNOG" id="COG1662">
    <property type="taxonomic scope" value="Bacteria"/>
</dbReference>
<evidence type="ECO:0000256" key="2">
    <source>
        <dbReference type="ARBA" id="ARBA00008841"/>
    </source>
</evidence>
<dbReference type="STRING" id="63737.Npun_R1644"/>
<dbReference type="GO" id="GO:0004803">
    <property type="term" value="F:transposase activity"/>
    <property type="evidence" value="ECO:0007669"/>
    <property type="project" value="InterPro"/>
</dbReference>
<keyword evidence="6" id="KW-1185">Reference proteome</keyword>
<dbReference type="GO" id="GO:0003677">
    <property type="term" value="F:DNA binding"/>
    <property type="evidence" value="ECO:0007669"/>
    <property type="project" value="InterPro"/>
</dbReference>
<dbReference type="PANTHER" id="PTHR33293">
    <property type="entry name" value="INSERTION ELEMENT IS1 1 PROTEIN INSB-RELATED"/>
    <property type="match status" value="1"/>
</dbReference>
<dbReference type="GO" id="GO:0006313">
    <property type="term" value="P:DNA transposition"/>
    <property type="evidence" value="ECO:0007669"/>
    <property type="project" value="InterPro"/>
</dbReference>
<dbReference type="KEGG" id="npu:Npun_R1644"/>
<reference evidence="5 6" key="2">
    <citation type="journal article" date="2013" name="Plant Physiol.">
        <title>A Nostoc punctiforme Sugar Transporter Necessary to Establish a Cyanobacterium-Plant Symbiosis.</title>
        <authorList>
            <person name="Ekman M."/>
            <person name="Picossi S."/>
            <person name="Campbell E.L."/>
            <person name="Meeks J.C."/>
            <person name="Flores E."/>
        </authorList>
    </citation>
    <scope>NUCLEOTIDE SEQUENCE [LARGE SCALE GENOMIC DNA]</scope>
    <source>
        <strain evidence="6">ATCC 29133 / PCC 73102</strain>
    </source>
</reference>
<dbReference type="PANTHER" id="PTHR33293:SF1">
    <property type="entry name" value="INSERTION ELEMENT IS1 1 PROTEIN INSB-RELATED"/>
    <property type="match status" value="1"/>
</dbReference>
<evidence type="ECO:0000256" key="3">
    <source>
        <dbReference type="ARBA" id="ARBA00022578"/>
    </source>
</evidence>
<proteinExistence type="inferred from homology"/>
<keyword evidence="3" id="KW-0815">Transposition</keyword>
<dbReference type="NCBIfam" id="NF033558">
    <property type="entry name" value="transpos_IS1"/>
    <property type="match status" value="1"/>
</dbReference>
<dbReference type="SUPFAM" id="SSF46689">
    <property type="entry name" value="Homeodomain-like"/>
    <property type="match status" value="1"/>
</dbReference>
<dbReference type="AlphaFoldDB" id="B2J1G2"/>
<dbReference type="eggNOG" id="COG3677">
    <property type="taxonomic scope" value="Bacteria"/>
</dbReference>
<gene>
    <name evidence="5" type="ordered locus">Npun_R1644</name>
</gene>
<dbReference type="Pfam" id="PF03400">
    <property type="entry name" value="DDE_Tnp_IS1"/>
    <property type="match status" value="1"/>
</dbReference>
<dbReference type="InterPro" id="IPR009057">
    <property type="entry name" value="Homeodomain-like_sf"/>
</dbReference>
<organism evidence="5 6">
    <name type="scientific">Nostoc punctiforme (strain ATCC 29133 / PCC 73102)</name>
    <dbReference type="NCBI Taxonomy" id="63737"/>
    <lineage>
        <taxon>Bacteria</taxon>
        <taxon>Bacillati</taxon>
        <taxon>Cyanobacteriota</taxon>
        <taxon>Cyanophyceae</taxon>
        <taxon>Nostocales</taxon>
        <taxon>Nostocaceae</taxon>
        <taxon>Nostoc</taxon>
    </lineage>
</organism>